<dbReference type="PANTHER" id="PTHR47466">
    <property type="match status" value="1"/>
</dbReference>
<feature type="chain" id="PRO_5045117628" description="Peptidase M43 pregnancy-associated plasma-A domain-containing protein" evidence="9">
    <location>
        <begin position="20"/>
        <end position="424"/>
    </location>
</feature>
<evidence type="ECO:0000256" key="4">
    <source>
        <dbReference type="ARBA" id="ARBA00022729"/>
    </source>
</evidence>
<keyword evidence="2" id="KW-0645">Protease</keyword>
<protein>
    <recommendedName>
        <fullName evidence="10">Peptidase M43 pregnancy-associated plasma-A domain-containing protein</fullName>
    </recommendedName>
</protein>
<dbReference type="NCBIfam" id="TIGR04183">
    <property type="entry name" value="Por_Secre_tail"/>
    <property type="match status" value="1"/>
</dbReference>
<dbReference type="InterPro" id="IPR024079">
    <property type="entry name" value="MetalloPept_cat_dom_sf"/>
</dbReference>
<keyword evidence="3" id="KW-0479">Metal-binding</keyword>
<evidence type="ECO:0000256" key="3">
    <source>
        <dbReference type="ARBA" id="ARBA00022723"/>
    </source>
</evidence>
<dbReference type="SUPFAM" id="SSF55486">
    <property type="entry name" value="Metalloproteases ('zincins'), catalytic domain"/>
    <property type="match status" value="1"/>
</dbReference>
<name>A0ABM5N747_EMTOG</name>
<gene>
    <name evidence="11" type="ordered locus">Emtol_4174</name>
</gene>
<keyword evidence="7" id="KW-0482">Metalloprotease</keyword>
<keyword evidence="6" id="KW-0862">Zinc</keyword>
<keyword evidence="5" id="KW-0378">Hydrolase</keyword>
<dbReference type="InterPro" id="IPR026444">
    <property type="entry name" value="Secre_tail"/>
</dbReference>
<accession>A0ABM5N747</accession>
<dbReference type="Proteomes" id="UP000002875">
    <property type="component" value="Chromosome"/>
</dbReference>
<dbReference type="RefSeq" id="WP_015030986.1">
    <property type="nucleotide sequence ID" value="NC_018748.1"/>
</dbReference>
<dbReference type="EMBL" id="CP002961">
    <property type="protein sequence ID" value="AFK05298.1"/>
    <property type="molecule type" value="Genomic_DNA"/>
</dbReference>
<feature type="domain" description="Peptidase M43 pregnancy-associated plasma-A" evidence="10">
    <location>
        <begin position="170"/>
        <end position="322"/>
    </location>
</feature>
<evidence type="ECO:0000256" key="5">
    <source>
        <dbReference type="ARBA" id="ARBA00022801"/>
    </source>
</evidence>
<dbReference type="PANTHER" id="PTHR47466:SF1">
    <property type="entry name" value="METALLOPROTEASE MEP1 (AFU_ORTHOLOGUE AFUA_1G07730)-RELATED"/>
    <property type="match status" value="1"/>
</dbReference>
<dbReference type="InterPro" id="IPR008754">
    <property type="entry name" value="Peptidase_M43"/>
</dbReference>
<sequence length="424" mass="47771">MKKIYYILAFIVISFSATAQKVKACANQYCDSIAKVSGSKYTLMQTKFEEALEKQISSQKNFRVATDIIRIPVVVHVIHNQISGAIAGTNIPDEQIYSQIKVLNEDYRKKVGSLGYNTNPVGADSEIEFFLANVDPLGKPTNGITRTFSSRSSFNVVNDADRLAMSNLGYWDSNKYLNIWVAPFINDYIGYGEFPFAEAVDGLDVDADERIDGVFIDYKVFGKKTGTNTKGLFSFGRTVTHEVGHWLGLYHTWGDQRCGTDFVADTPQAATSNSSNTCKDLFSTCTGTRTRNMIENYMDYSPDSCMNIFTLGQKERMRAVLDLSKRRKRVLNYSKFQLPPSSTLQVNCLNPLPLSNLQIQVLLPDFQDFTVVLRDLMGRPVYTEHYEDLPSTIITLKDKDLAPGMYFVSVTSKEQIVQKKIVLY</sequence>
<evidence type="ECO:0000259" key="10">
    <source>
        <dbReference type="Pfam" id="PF05572"/>
    </source>
</evidence>
<dbReference type="CDD" id="cd04275">
    <property type="entry name" value="ZnMc_pappalysin_like"/>
    <property type="match status" value="1"/>
</dbReference>
<dbReference type="Gene3D" id="3.40.390.10">
    <property type="entry name" value="Collagenase (Catalytic Domain)"/>
    <property type="match status" value="1"/>
</dbReference>
<comment type="similarity">
    <text evidence="1">Belongs to the peptidase M43B family.</text>
</comment>
<evidence type="ECO:0000256" key="1">
    <source>
        <dbReference type="ARBA" id="ARBA00008721"/>
    </source>
</evidence>
<evidence type="ECO:0000313" key="12">
    <source>
        <dbReference type="Proteomes" id="UP000002875"/>
    </source>
</evidence>
<evidence type="ECO:0000256" key="8">
    <source>
        <dbReference type="ARBA" id="ARBA00023157"/>
    </source>
</evidence>
<evidence type="ECO:0000256" key="2">
    <source>
        <dbReference type="ARBA" id="ARBA00022670"/>
    </source>
</evidence>
<keyword evidence="8" id="KW-1015">Disulfide bond</keyword>
<proteinExistence type="inferred from homology"/>
<feature type="signal peptide" evidence="9">
    <location>
        <begin position="1"/>
        <end position="19"/>
    </location>
</feature>
<evidence type="ECO:0000313" key="11">
    <source>
        <dbReference type="EMBL" id="AFK05298.1"/>
    </source>
</evidence>
<keyword evidence="12" id="KW-1185">Reference proteome</keyword>
<evidence type="ECO:0000256" key="6">
    <source>
        <dbReference type="ARBA" id="ARBA00022833"/>
    </source>
</evidence>
<evidence type="ECO:0000256" key="9">
    <source>
        <dbReference type="SAM" id="SignalP"/>
    </source>
</evidence>
<keyword evidence="4 9" id="KW-0732">Signal</keyword>
<organism evidence="11 12">
    <name type="scientific">Emticicia oligotrophica (strain DSM 17448 / CIP 109782 / MTCC 6937 / GPTSA100-15)</name>
    <dbReference type="NCBI Taxonomy" id="929562"/>
    <lineage>
        <taxon>Bacteria</taxon>
        <taxon>Pseudomonadati</taxon>
        <taxon>Bacteroidota</taxon>
        <taxon>Cytophagia</taxon>
        <taxon>Cytophagales</taxon>
        <taxon>Leadbetterellaceae</taxon>
        <taxon>Emticicia</taxon>
    </lineage>
</organism>
<evidence type="ECO:0000256" key="7">
    <source>
        <dbReference type="ARBA" id="ARBA00023049"/>
    </source>
</evidence>
<reference evidence="11 12" key="1">
    <citation type="submission" date="2011-07" db="EMBL/GenBank/DDBJ databases">
        <title>The complete genome of chromosome of Emticicia oligotrophica DSM 17448.</title>
        <authorList>
            <consortium name="US DOE Joint Genome Institute (JGI-PGF)"/>
            <person name="Lucas S."/>
            <person name="Han J."/>
            <person name="Lapidus A."/>
            <person name="Bruce D."/>
            <person name="Goodwin L."/>
            <person name="Pitluck S."/>
            <person name="Peters L."/>
            <person name="Kyrpides N."/>
            <person name="Mavromatis K."/>
            <person name="Ivanova N."/>
            <person name="Ovchinnikova G."/>
            <person name="Teshima H."/>
            <person name="Detter J.C."/>
            <person name="Tapia R."/>
            <person name="Han C."/>
            <person name="Land M."/>
            <person name="Hauser L."/>
            <person name="Markowitz V."/>
            <person name="Cheng J.-F."/>
            <person name="Hugenholtz P."/>
            <person name="Woyke T."/>
            <person name="Wu D."/>
            <person name="Tindall B."/>
            <person name="Pomrenke H."/>
            <person name="Brambilla E."/>
            <person name="Klenk H.-P."/>
            <person name="Eisen J.A."/>
        </authorList>
    </citation>
    <scope>NUCLEOTIDE SEQUENCE [LARGE SCALE GENOMIC DNA]</scope>
    <source>
        <strain evidence="11 12">DSM 17448</strain>
    </source>
</reference>
<dbReference type="Pfam" id="PF05572">
    <property type="entry name" value="Peptidase_M43"/>
    <property type="match status" value="1"/>
</dbReference>